<dbReference type="EMBL" id="FZMP01000004">
    <property type="protein sequence ID" value="SNQ58964.1"/>
    <property type="molecule type" value="Genomic_DNA"/>
</dbReference>
<keyword evidence="5" id="KW-0560">Oxidoreductase</keyword>
<evidence type="ECO:0000256" key="4">
    <source>
        <dbReference type="ARBA" id="ARBA00022643"/>
    </source>
</evidence>
<evidence type="ECO:0000256" key="2">
    <source>
        <dbReference type="ARBA" id="ARBA00007118"/>
    </source>
</evidence>
<dbReference type="PANTHER" id="PTHR43673">
    <property type="entry name" value="NAD(P)H NITROREDUCTASE YDGI-RELATED"/>
    <property type="match status" value="1"/>
</dbReference>
<name>A0A284VI72_9EURY</name>
<dbReference type="AlphaFoldDB" id="A0A284VI72"/>
<proteinExistence type="inferred from homology"/>
<dbReference type="PANTHER" id="PTHR43673:SF2">
    <property type="entry name" value="NITROREDUCTASE"/>
    <property type="match status" value="1"/>
</dbReference>
<comment type="cofactor">
    <cofactor evidence="1">
        <name>FMN</name>
        <dbReference type="ChEBI" id="CHEBI:58210"/>
    </cofactor>
</comment>
<reference evidence="8" key="1">
    <citation type="submission" date="2017-06" db="EMBL/GenBank/DDBJ databases">
        <authorList>
            <person name="Cremers G."/>
        </authorList>
    </citation>
    <scope>NUCLEOTIDE SEQUENCE [LARGE SCALE GENOMIC DNA]</scope>
</reference>
<evidence type="ECO:0000313" key="7">
    <source>
        <dbReference type="EMBL" id="SNQ58964.1"/>
    </source>
</evidence>
<dbReference type="InterPro" id="IPR000415">
    <property type="entry name" value="Nitroreductase-like"/>
</dbReference>
<evidence type="ECO:0000259" key="6">
    <source>
        <dbReference type="Pfam" id="PF00881"/>
    </source>
</evidence>
<comment type="similarity">
    <text evidence="2">Belongs to the nitroreductase family.</text>
</comment>
<dbReference type="CDD" id="cd20609">
    <property type="entry name" value="nitroreductase"/>
    <property type="match status" value="1"/>
</dbReference>
<evidence type="ECO:0000256" key="5">
    <source>
        <dbReference type="ARBA" id="ARBA00023002"/>
    </source>
</evidence>
<dbReference type="GO" id="GO:0016491">
    <property type="term" value="F:oxidoreductase activity"/>
    <property type="evidence" value="ECO:0007669"/>
    <property type="project" value="UniProtKB-KW"/>
</dbReference>
<gene>
    <name evidence="7" type="ORF">MNV_1010021</name>
</gene>
<keyword evidence="4" id="KW-0288">FMN</keyword>
<evidence type="ECO:0000313" key="8">
    <source>
        <dbReference type="Proteomes" id="UP000218615"/>
    </source>
</evidence>
<dbReference type="InterPro" id="IPR029479">
    <property type="entry name" value="Nitroreductase"/>
</dbReference>
<feature type="domain" description="Nitroreductase" evidence="6">
    <location>
        <begin position="73"/>
        <end position="158"/>
    </location>
</feature>
<accession>A0A284VI72</accession>
<dbReference type="Proteomes" id="UP000218615">
    <property type="component" value="Unassembled WGS sequence"/>
</dbReference>
<dbReference type="Pfam" id="PF00881">
    <property type="entry name" value="Nitroreductase"/>
    <property type="match status" value="2"/>
</dbReference>
<dbReference type="SUPFAM" id="SSF55469">
    <property type="entry name" value="FMN-dependent nitroreductase-like"/>
    <property type="match status" value="1"/>
</dbReference>
<sequence length="181" mass="20843">MGLHGFYRAMDFYELIRNRESIRDYDPAKPVDEATLNRILEAGRLAPSAANRQPWRFLVISSQEMLEKVRPCYSRSWFQDAPHILVVVGDVNESWVRESDGYNSIETDLTIAIDHMILAAEYEGVATCWIAAYDPVILRKALSLKDNERIFSITPLGYPKKGFVKKHSKQRKSLNEIVRIL</sequence>
<organism evidence="7 8">
    <name type="scientific">Candidatus Methanoperedens nitratireducens</name>
    <dbReference type="NCBI Taxonomy" id="1392998"/>
    <lineage>
        <taxon>Archaea</taxon>
        <taxon>Methanobacteriati</taxon>
        <taxon>Methanobacteriota</taxon>
        <taxon>Stenosarchaea group</taxon>
        <taxon>Methanomicrobia</taxon>
        <taxon>Methanosarcinales</taxon>
        <taxon>ANME-2 cluster</taxon>
        <taxon>Candidatus Methanoperedentaceae</taxon>
        <taxon>Candidatus Methanoperedens</taxon>
    </lineage>
</organism>
<dbReference type="Gene3D" id="3.40.109.10">
    <property type="entry name" value="NADH Oxidase"/>
    <property type="match status" value="1"/>
</dbReference>
<keyword evidence="3" id="KW-0285">Flavoprotein</keyword>
<evidence type="ECO:0000256" key="3">
    <source>
        <dbReference type="ARBA" id="ARBA00022630"/>
    </source>
</evidence>
<protein>
    <submittedName>
        <fullName evidence="7">Nitroreductase</fullName>
    </submittedName>
</protein>
<feature type="domain" description="Nitroreductase" evidence="6">
    <location>
        <begin position="16"/>
        <end position="70"/>
    </location>
</feature>
<evidence type="ECO:0000256" key="1">
    <source>
        <dbReference type="ARBA" id="ARBA00001917"/>
    </source>
</evidence>
<keyword evidence="8" id="KW-1185">Reference proteome</keyword>